<proteinExistence type="predicted"/>
<organism evidence="2 3">
    <name type="scientific">Corynebacterium kalidii</name>
    <dbReference type="NCBI Taxonomy" id="2931982"/>
    <lineage>
        <taxon>Bacteria</taxon>
        <taxon>Bacillati</taxon>
        <taxon>Actinomycetota</taxon>
        <taxon>Actinomycetes</taxon>
        <taxon>Mycobacteriales</taxon>
        <taxon>Corynebacteriaceae</taxon>
        <taxon>Corynebacterium</taxon>
    </lineage>
</organism>
<dbReference type="Proteomes" id="UP001139207">
    <property type="component" value="Unassembled WGS sequence"/>
</dbReference>
<name>A0A9X1WQL3_9CORY</name>
<accession>A0A9X1WQL3</accession>
<evidence type="ECO:0000313" key="2">
    <source>
        <dbReference type="EMBL" id="MCJ7859501.1"/>
    </source>
</evidence>
<comment type="caution">
    <text evidence="2">The sequence shown here is derived from an EMBL/GenBank/DDBJ whole genome shotgun (WGS) entry which is preliminary data.</text>
</comment>
<dbReference type="RefSeq" id="WP_244805227.1">
    <property type="nucleotide sequence ID" value="NZ_JALIEA010000017.1"/>
</dbReference>
<gene>
    <name evidence="2" type="ORF">MUN33_12390</name>
</gene>
<evidence type="ECO:0000313" key="3">
    <source>
        <dbReference type="Proteomes" id="UP001139207"/>
    </source>
</evidence>
<dbReference type="AlphaFoldDB" id="A0A9X1WQL3"/>
<dbReference type="EMBL" id="JALIEA010000017">
    <property type="protein sequence ID" value="MCJ7859501.1"/>
    <property type="molecule type" value="Genomic_DNA"/>
</dbReference>
<sequence length="66" mass="6543">MDLSIVSSLGDGISTLLHGVWQGFKQLIDAVGGSAADLENAIGSGEHNQETSGSIADVIGSAGSSN</sequence>
<keyword evidence="3" id="KW-1185">Reference proteome</keyword>
<evidence type="ECO:0000256" key="1">
    <source>
        <dbReference type="SAM" id="MobiDB-lite"/>
    </source>
</evidence>
<reference evidence="2" key="1">
    <citation type="submission" date="2022-04" db="EMBL/GenBank/DDBJ databases">
        <title>Corynebacterium kalidii LD5P10.</title>
        <authorList>
            <person name="Sun J.Q."/>
        </authorList>
    </citation>
    <scope>NUCLEOTIDE SEQUENCE</scope>
    <source>
        <strain evidence="2">LD5P10</strain>
    </source>
</reference>
<feature type="region of interest" description="Disordered" evidence="1">
    <location>
        <begin position="44"/>
        <end position="66"/>
    </location>
</feature>
<protein>
    <submittedName>
        <fullName evidence="2">Uncharacterized protein</fullName>
    </submittedName>
</protein>